<reference evidence="4" key="1">
    <citation type="journal article" date="2019" name="Int. J. Syst. Evol. Microbiol.">
        <title>The Global Catalogue of Microorganisms (GCM) 10K type strain sequencing project: providing services to taxonomists for standard genome sequencing and annotation.</title>
        <authorList>
            <consortium name="The Broad Institute Genomics Platform"/>
            <consortium name="The Broad Institute Genome Sequencing Center for Infectious Disease"/>
            <person name="Wu L."/>
            <person name="Ma J."/>
        </authorList>
    </citation>
    <scope>NUCLEOTIDE SEQUENCE [LARGE SCALE GENOMIC DNA]</scope>
    <source>
        <strain evidence="4">JCM 16914</strain>
    </source>
</reference>
<organism evidence="3 4">
    <name type="scientific">Halomonas cibimaris</name>
    <dbReference type="NCBI Taxonomy" id="657012"/>
    <lineage>
        <taxon>Bacteria</taxon>
        <taxon>Pseudomonadati</taxon>
        <taxon>Pseudomonadota</taxon>
        <taxon>Gammaproteobacteria</taxon>
        <taxon>Oceanospirillales</taxon>
        <taxon>Halomonadaceae</taxon>
        <taxon>Halomonas</taxon>
    </lineage>
</organism>
<dbReference type="RefSeq" id="WP_344703901.1">
    <property type="nucleotide sequence ID" value="NZ_BAAAZT010000068.1"/>
</dbReference>
<evidence type="ECO:0000313" key="4">
    <source>
        <dbReference type="Proteomes" id="UP001500133"/>
    </source>
</evidence>
<keyword evidence="2" id="KW-0732">Signal</keyword>
<dbReference type="EMBL" id="BAAAZT010000068">
    <property type="protein sequence ID" value="GAA3905641.1"/>
    <property type="molecule type" value="Genomic_DNA"/>
</dbReference>
<evidence type="ECO:0008006" key="5">
    <source>
        <dbReference type="Google" id="ProtNLM"/>
    </source>
</evidence>
<accession>A0ABP7LNQ7</accession>
<name>A0ABP7LNQ7_9GAMM</name>
<dbReference type="InterPro" id="IPR019734">
    <property type="entry name" value="TPR_rpt"/>
</dbReference>
<evidence type="ECO:0000256" key="1">
    <source>
        <dbReference type="PROSITE-ProRule" id="PRU00339"/>
    </source>
</evidence>
<dbReference type="SUPFAM" id="SSF48452">
    <property type="entry name" value="TPR-like"/>
    <property type="match status" value="1"/>
</dbReference>
<proteinExistence type="predicted"/>
<feature type="signal peptide" evidence="2">
    <location>
        <begin position="1"/>
        <end position="23"/>
    </location>
</feature>
<feature type="repeat" description="TPR" evidence="1">
    <location>
        <begin position="317"/>
        <end position="350"/>
    </location>
</feature>
<keyword evidence="1" id="KW-0802">TPR repeat</keyword>
<dbReference type="Proteomes" id="UP001500133">
    <property type="component" value="Unassembled WGS sequence"/>
</dbReference>
<comment type="caution">
    <text evidence="3">The sequence shown here is derived from an EMBL/GenBank/DDBJ whole genome shotgun (WGS) entry which is preliminary data.</text>
</comment>
<evidence type="ECO:0000313" key="3">
    <source>
        <dbReference type="EMBL" id="GAA3905641.1"/>
    </source>
</evidence>
<sequence length="364" mass="39592">MPRYFARLLCAALLGLSSVAAWGAPSLAGDVIRDLQALEASFEQGKLERAVRHGKRQAERFASGNAADRYASALYRQLVASALAEQKRYGAAAGQLARARQALGPKSELSRRWLREQAELYRAGGDNDRAVARLSEWLDSAPAGAERRDARWRLIGWLAQEKRWEDAARALEAAGEVATERRRRLALAVNLNAGRMDKALDELTAELGPDSSADAWRQAAGVAQRAGRPGVAAGLWDTAWRLGRLERPADYWQLIDLHISGGTPARAAELLDAGLAAGRVVRSALTLSLRATAWQQARDVSHALKARRALALHTQSAEQWRMLGRLAYARGQDAQARAAFERAVALGDEQAKPWLAALKAGSGQ</sequence>
<keyword evidence="4" id="KW-1185">Reference proteome</keyword>
<dbReference type="Gene3D" id="1.25.40.10">
    <property type="entry name" value="Tetratricopeptide repeat domain"/>
    <property type="match status" value="2"/>
</dbReference>
<dbReference type="InterPro" id="IPR011990">
    <property type="entry name" value="TPR-like_helical_dom_sf"/>
</dbReference>
<feature type="chain" id="PRO_5046688844" description="Tetratricopeptide repeat protein" evidence="2">
    <location>
        <begin position="24"/>
        <end position="364"/>
    </location>
</feature>
<evidence type="ECO:0000256" key="2">
    <source>
        <dbReference type="SAM" id="SignalP"/>
    </source>
</evidence>
<dbReference type="PROSITE" id="PS50005">
    <property type="entry name" value="TPR"/>
    <property type="match status" value="1"/>
</dbReference>
<protein>
    <recommendedName>
        <fullName evidence="5">Tetratricopeptide repeat protein</fullName>
    </recommendedName>
</protein>
<gene>
    <name evidence="3" type="ORF">GCM10022228_14880</name>
</gene>